<dbReference type="InterPro" id="IPR001750">
    <property type="entry name" value="ND/Mrp_TM"/>
</dbReference>
<dbReference type="HOGENOM" id="CLU_007100_8_1_5"/>
<dbReference type="InterPro" id="IPR052175">
    <property type="entry name" value="ComplexI-like_HydComp"/>
</dbReference>
<evidence type="ECO:0000256" key="4">
    <source>
        <dbReference type="ARBA" id="ARBA00022989"/>
    </source>
</evidence>
<evidence type="ECO:0000256" key="1">
    <source>
        <dbReference type="ARBA" id="ARBA00004651"/>
    </source>
</evidence>
<organism evidence="11 12">
    <name type="scientific">Rhodospirillum rubrum (strain ATCC 11170 / ATH 1.1.1 / DSM 467 / LMG 4362 / NCIMB 8255 / S1)</name>
    <dbReference type="NCBI Taxonomy" id="269796"/>
    <lineage>
        <taxon>Bacteria</taxon>
        <taxon>Pseudomonadati</taxon>
        <taxon>Pseudomonadota</taxon>
        <taxon>Alphaproteobacteria</taxon>
        <taxon>Rhodospirillales</taxon>
        <taxon>Rhodospirillaceae</taxon>
        <taxon>Rhodospirillum</taxon>
    </lineage>
</organism>
<evidence type="ECO:0000313" key="11">
    <source>
        <dbReference type="EMBL" id="ABC21120.1"/>
    </source>
</evidence>
<gene>
    <name evidence="11" type="ordered locus">Rru_A0315</name>
</gene>
<evidence type="ECO:0000256" key="6">
    <source>
        <dbReference type="ARBA" id="ARBA00023136"/>
    </source>
</evidence>
<feature type="transmembrane region" description="Helical" evidence="8">
    <location>
        <begin position="428"/>
        <end position="450"/>
    </location>
</feature>
<evidence type="ECO:0000256" key="8">
    <source>
        <dbReference type="SAM" id="Phobius"/>
    </source>
</evidence>
<evidence type="ECO:0000259" key="9">
    <source>
        <dbReference type="Pfam" id="PF00361"/>
    </source>
</evidence>
<dbReference type="PRINTS" id="PR01434">
    <property type="entry name" value="NADHDHGNASE5"/>
</dbReference>
<evidence type="ECO:0000313" key="12">
    <source>
        <dbReference type="Proteomes" id="UP000001929"/>
    </source>
</evidence>
<dbReference type="EnsemblBacteria" id="ABC21120">
    <property type="protein sequence ID" value="ABC21120"/>
    <property type="gene ID" value="Rru_A0315"/>
</dbReference>
<dbReference type="Proteomes" id="UP000001929">
    <property type="component" value="Chromosome"/>
</dbReference>
<dbReference type="EMBL" id="CP000230">
    <property type="protein sequence ID" value="ABC21120.1"/>
    <property type="molecule type" value="Genomic_DNA"/>
</dbReference>
<feature type="transmembrane region" description="Helical" evidence="8">
    <location>
        <begin position="321"/>
        <end position="346"/>
    </location>
</feature>
<dbReference type="AlphaFoldDB" id="Q2RXM5"/>
<dbReference type="EC" id="1.6.99.5" evidence="11"/>
<dbReference type="GO" id="GO:0005886">
    <property type="term" value="C:plasma membrane"/>
    <property type="evidence" value="ECO:0007669"/>
    <property type="project" value="UniProtKB-SubCell"/>
</dbReference>
<dbReference type="RefSeq" id="WP_011388068.1">
    <property type="nucleotide sequence ID" value="NC_007643.1"/>
</dbReference>
<keyword evidence="2" id="KW-1003">Cell membrane</keyword>
<feature type="transmembrane region" description="Helical" evidence="8">
    <location>
        <begin position="168"/>
        <end position="193"/>
    </location>
</feature>
<feature type="domain" description="NADH-Ubiquinone oxidoreductase (complex I) chain 5 N-terminal" evidence="10">
    <location>
        <begin position="70"/>
        <end position="117"/>
    </location>
</feature>
<name>Q2RXM5_RHORT</name>
<dbReference type="PANTHER" id="PTHR42682">
    <property type="entry name" value="HYDROGENASE-4 COMPONENT F"/>
    <property type="match status" value="1"/>
</dbReference>
<evidence type="ECO:0000256" key="7">
    <source>
        <dbReference type="RuleBase" id="RU000320"/>
    </source>
</evidence>
<feature type="transmembrane region" description="Helical" evidence="8">
    <location>
        <begin position="213"/>
        <end position="239"/>
    </location>
</feature>
<feature type="domain" description="NADH:quinone oxidoreductase/Mrp antiporter transmembrane" evidence="9">
    <location>
        <begin position="134"/>
        <end position="441"/>
    </location>
</feature>
<sequence length="674" mass="71385">MSTTQVFLGAFAVLAALPVLTLLAGNRKSLAGSITLVGVGVACLAMLGLAVTALTVGPIAFDLGTVPLFGLTSSLAFTIDGLSAIFVILISVLGTASALYSVGYIAHYPDEDARRYYVPFPLFIAGMLMVATTSDWFCFFFGWEFMTLVSYFLVTFENRDKENLSAGFIYFFMTQLTSMGLMLAIIVLGTWGGSTSFAAVAKTLGALQAENPVALYGLLSLFFIGFATKAGMFPLGIWLPKAHPAAPASVSALLSGVMIKLGIYGMLRIFLWALPLGEATHVWGMVITLFGVLSMLVGTLRALGEHDCKRLLAQHSIGQMGYVLLGLGLGLTFLGSNPLFAALGFLGCLYHLINHACFKSLLFFNTGSILYRAGTRDLDSLGGLSAVMPLTAGCALVGALSIAGTPPFNGFVSKWLLYQSAIFGDVSTPVYILAAVVAIFIGTVTLASFVKYMGTAYLGTLPKRFVGSGFGCPRSMEAVEVFLAVVCLVMGVFPGPVVATLLGVLDPAFAGAGVDLGPSVLSALPWSGLSVTSASGTTLTVFAPLVVIGGLAVSFALSALIHGAVKVPSRPAQIWNCGEEIDDELVRYRASSFYSPFKKLIAPVYRQHPFPTLSLPALLPRLLDLDKWLYFPIGALFRKSSKAISRAHTGVPQLYLSWQVAGGALAIVFALWLM</sequence>
<dbReference type="PhylomeDB" id="Q2RXM5"/>
<keyword evidence="3 7" id="KW-0812">Transmembrane</keyword>
<feature type="transmembrane region" description="Helical" evidence="8">
    <location>
        <begin position="352"/>
        <end position="371"/>
    </location>
</feature>
<evidence type="ECO:0000256" key="5">
    <source>
        <dbReference type="ARBA" id="ARBA00023002"/>
    </source>
</evidence>
<evidence type="ECO:0000259" key="10">
    <source>
        <dbReference type="Pfam" id="PF00662"/>
    </source>
</evidence>
<proteinExistence type="predicted"/>
<feature type="transmembrane region" description="Helical" evidence="8">
    <location>
        <begin position="654"/>
        <end position="673"/>
    </location>
</feature>
<accession>Q2RXM5</accession>
<feature type="transmembrane region" description="Helical" evidence="8">
    <location>
        <begin position="116"/>
        <end position="133"/>
    </location>
</feature>
<dbReference type="KEGG" id="rru:Rru_A0315"/>
<reference evidence="11 12" key="1">
    <citation type="journal article" date="2011" name="Stand. Genomic Sci.">
        <title>Complete genome sequence of Rhodospirillum rubrum type strain (S1).</title>
        <authorList>
            <person name="Munk A.C."/>
            <person name="Copeland A."/>
            <person name="Lucas S."/>
            <person name="Lapidus A."/>
            <person name="Del Rio T.G."/>
            <person name="Barry K."/>
            <person name="Detter J.C."/>
            <person name="Hammon N."/>
            <person name="Israni S."/>
            <person name="Pitluck S."/>
            <person name="Brettin T."/>
            <person name="Bruce D."/>
            <person name="Han C."/>
            <person name="Tapia R."/>
            <person name="Gilna P."/>
            <person name="Schmutz J."/>
            <person name="Larimer F."/>
            <person name="Land M."/>
            <person name="Kyrpides N.C."/>
            <person name="Mavromatis K."/>
            <person name="Richardson P."/>
            <person name="Rohde M."/>
            <person name="Goker M."/>
            <person name="Klenk H.P."/>
            <person name="Zhang Y."/>
            <person name="Roberts G.P."/>
            <person name="Reslewic S."/>
            <person name="Schwartz D.C."/>
        </authorList>
    </citation>
    <scope>NUCLEOTIDE SEQUENCE [LARGE SCALE GENOMIC DNA]</scope>
    <source>
        <strain evidence="12">ATCC 11170 / ATH 1.1.1 / DSM 467 / LMG 4362 / NCIMB 8255 / S1</strain>
    </source>
</reference>
<feature type="transmembrane region" description="Helical" evidence="8">
    <location>
        <begin position="251"/>
        <end position="274"/>
    </location>
</feature>
<evidence type="ECO:0000256" key="3">
    <source>
        <dbReference type="ARBA" id="ARBA00022692"/>
    </source>
</evidence>
<comment type="subcellular location">
    <subcellularLocation>
        <location evidence="1">Cell membrane</location>
        <topology evidence="1">Multi-pass membrane protein</topology>
    </subcellularLocation>
    <subcellularLocation>
        <location evidence="7">Membrane</location>
        <topology evidence="7">Multi-pass membrane protein</topology>
    </subcellularLocation>
</comment>
<feature type="transmembrane region" description="Helical" evidence="8">
    <location>
        <begin position="383"/>
        <end position="408"/>
    </location>
</feature>
<feature type="transmembrane region" description="Helical" evidence="8">
    <location>
        <begin position="541"/>
        <end position="561"/>
    </location>
</feature>
<dbReference type="eggNOG" id="COG1009">
    <property type="taxonomic scope" value="Bacteria"/>
</dbReference>
<dbReference type="Pfam" id="PF00662">
    <property type="entry name" value="Proton_antipo_N"/>
    <property type="match status" value="1"/>
</dbReference>
<feature type="transmembrane region" description="Helical" evidence="8">
    <location>
        <begin position="139"/>
        <end position="156"/>
    </location>
</feature>
<protein>
    <submittedName>
        <fullName evidence="11">NADH dehydrogenase (Quinone)</fullName>
        <ecNumber evidence="11">1.6.99.5</ecNumber>
    </submittedName>
</protein>
<dbReference type="PATRIC" id="fig|269796.9.peg.371"/>
<keyword evidence="6 8" id="KW-0472">Membrane</keyword>
<dbReference type="Pfam" id="PF00361">
    <property type="entry name" value="Proton_antipo_M"/>
    <property type="match status" value="1"/>
</dbReference>
<dbReference type="PANTHER" id="PTHR42682:SF3">
    <property type="entry name" value="FORMATE HYDROGENLYASE SUBUNIT 3-RELATED"/>
    <property type="match status" value="1"/>
</dbReference>
<feature type="transmembrane region" description="Helical" evidence="8">
    <location>
        <begin position="81"/>
        <end position="104"/>
    </location>
</feature>
<dbReference type="InterPro" id="IPR001516">
    <property type="entry name" value="Proton_antipo_N"/>
</dbReference>
<evidence type="ECO:0000256" key="2">
    <source>
        <dbReference type="ARBA" id="ARBA00022475"/>
    </source>
</evidence>
<keyword evidence="5 11" id="KW-0560">Oxidoreductase</keyword>
<feature type="transmembrane region" description="Helical" evidence="8">
    <location>
        <begin position="36"/>
        <end position="61"/>
    </location>
</feature>
<keyword evidence="12" id="KW-1185">Reference proteome</keyword>
<feature type="transmembrane region" description="Helical" evidence="8">
    <location>
        <begin position="280"/>
        <end position="300"/>
    </location>
</feature>
<feature type="transmembrane region" description="Helical" evidence="8">
    <location>
        <begin position="481"/>
        <end position="505"/>
    </location>
</feature>
<dbReference type="STRING" id="269796.Rru_A0315"/>
<dbReference type="GO" id="GO:0016491">
    <property type="term" value="F:oxidoreductase activity"/>
    <property type="evidence" value="ECO:0007669"/>
    <property type="project" value="UniProtKB-KW"/>
</dbReference>
<keyword evidence="4 8" id="KW-1133">Transmembrane helix</keyword>
<feature type="transmembrane region" description="Helical" evidence="8">
    <location>
        <begin position="6"/>
        <end position="24"/>
    </location>
</feature>